<evidence type="ECO:0000313" key="2">
    <source>
        <dbReference type="Proteomes" id="UP000676325"/>
    </source>
</evidence>
<dbReference type="PANTHER" id="PTHR47691:SF3">
    <property type="entry name" value="HTH-TYPE TRANSCRIPTIONAL REGULATOR RV0890C-RELATED"/>
    <property type="match status" value="1"/>
</dbReference>
<dbReference type="SMART" id="SM00028">
    <property type="entry name" value="TPR"/>
    <property type="match status" value="3"/>
</dbReference>
<dbReference type="InterPro" id="IPR027417">
    <property type="entry name" value="P-loop_NTPase"/>
</dbReference>
<dbReference type="GO" id="GO:0043531">
    <property type="term" value="F:ADP binding"/>
    <property type="evidence" value="ECO:0007669"/>
    <property type="project" value="InterPro"/>
</dbReference>
<dbReference type="InterPro" id="IPR019734">
    <property type="entry name" value="TPR_rpt"/>
</dbReference>
<dbReference type="PRINTS" id="PR00364">
    <property type="entry name" value="DISEASERSIST"/>
</dbReference>
<proteinExistence type="predicted"/>
<dbReference type="Gene3D" id="1.25.40.10">
    <property type="entry name" value="Tetratricopeptide repeat domain"/>
    <property type="match status" value="2"/>
</dbReference>
<dbReference type="SUPFAM" id="SSF52540">
    <property type="entry name" value="P-loop containing nucleoside triphosphate hydrolases"/>
    <property type="match status" value="1"/>
</dbReference>
<dbReference type="SUPFAM" id="SSF48452">
    <property type="entry name" value="TPR-like"/>
    <property type="match status" value="2"/>
</dbReference>
<reference evidence="1" key="1">
    <citation type="submission" date="2021-04" db="EMBL/GenBank/DDBJ databases">
        <title>Genome based classification of Actinospica acidithermotolerans sp. nov., an actinobacterium isolated from an Indonesian hot spring.</title>
        <authorList>
            <person name="Kusuma A.B."/>
            <person name="Putra K.E."/>
            <person name="Nafisah S."/>
            <person name="Loh J."/>
            <person name="Nouioui I."/>
            <person name="Goodfellow M."/>
        </authorList>
    </citation>
    <scope>NUCLEOTIDE SEQUENCE</scope>
    <source>
        <strain evidence="1">MGRD01-02</strain>
    </source>
</reference>
<dbReference type="InterPro" id="IPR011990">
    <property type="entry name" value="TPR-like_helical_dom_sf"/>
</dbReference>
<name>A0A941EG68_9ACTN</name>
<dbReference type="PANTHER" id="PTHR47691">
    <property type="entry name" value="REGULATOR-RELATED"/>
    <property type="match status" value="1"/>
</dbReference>
<dbReference type="Pfam" id="PF13424">
    <property type="entry name" value="TPR_12"/>
    <property type="match status" value="1"/>
</dbReference>
<accession>A0A941EG68</accession>
<comment type="caution">
    <text evidence="1">The sequence shown here is derived from an EMBL/GenBank/DDBJ whole genome shotgun (WGS) entry which is preliminary data.</text>
</comment>
<dbReference type="Proteomes" id="UP000676325">
    <property type="component" value="Unassembled WGS sequence"/>
</dbReference>
<dbReference type="EMBL" id="JAGSOH010000117">
    <property type="protein sequence ID" value="MBR7830153.1"/>
    <property type="molecule type" value="Genomic_DNA"/>
</dbReference>
<dbReference type="RefSeq" id="WP_212521282.1">
    <property type="nucleotide sequence ID" value="NZ_JAGSOH010000117.1"/>
</dbReference>
<evidence type="ECO:0000313" key="1">
    <source>
        <dbReference type="EMBL" id="MBR7830153.1"/>
    </source>
</evidence>
<sequence>MTRNGVDGGARDVIQVGAVHGSVVHHAPGGRSALPVPRQLPHDVRGLVGREEQLRWLDRMLEPGTDADPAGRTIAVVSGMAGTGKTSLALRWAHRVRAGFPDGQLYADLCGYSVEHPEFTTRVLDRFLRALGIPDSRVPPDLQEKECLYRSLLADRRVLVVLDNAATAAQVRPLLPGNGDCVVVITSRNRLAGIEGAGYLTLEPLRHQDAVSLLRDMLQDRADDDADLGDLAVACAQLPLALRIAAQRAAHRPMTPLADLLAALRDSTERWRALSMENGNEAEAVHSVFAWSYYALPPATARFFRLLGLHPGPDLRIEAAAALAGVTPDEARAAMEVLTDAHLVEQSCARRYRMHDLVNAYAKDRAEAQESAEEIEAARRRVLGWYLQGSYDASQFMDHSNHFPMDIELSGAATGVPEILDRRTASLWYEQEWANIVAAIESAAECGYRELVWQLAATVRLVFLQADRRDAGFAVLDMALQATRNLGDLRAEGTILDGLAHGYSYFGQREARVEAYDAAIAIWQELGDRYREAIGRTTRSLEMYHRRDWGSLVPYIEETIALAEGLGERSIYARNRGNLAECMLELGRLPEARTMAQEALAIHRDHAWSLGIADSLWNLSRVLRASRRMDKALPHAIEAVTQAKRTTDAFLQGRTMLELAVVLQGNRRYDDAMTAYQKALDHARLAGDRGGEARVLERVAVLHHERGILTSARVSHELSIDISREIGDRWFLALSLERFAETMERLGRSRDARAARTESLELFKGFDEPAAHSAGDRLSAVLGIG</sequence>
<protein>
    <submittedName>
        <fullName evidence="1">Tetratricopeptide repeat protein</fullName>
    </submittedName>
</protein>
<keyword evidence="2" id="KW-1185">Reference proteome</keyword>
<dbReference type="AlphaFoldDB" id="A0A941EG68"/>
<gene>
    <name evidence="1" type="ORF">KDK95_27870</name>
</gene>
<organism evidence="1 2">
    <name type="scientific">Actinospica acidithermotolerans</name>
    <dbReference type="NCBI Taxonomy" id="2828514"/>
    <lineage>
        <taxon>Bacteria</taxon>
        <taxon>Bacillati</taxon>
        <taxon>Actinomycetota</taxon>
        <taxon>Actinomycetes</taxon>
        <taxon>Catenulisporales</taxon>
        <taxon>Actinospicaceae</taxon>
        <taxon>Actinospica</taxon>
    </lineage>
</organism>
<dbReference type="Gene3D" id="3.40.50.300">
    <property type="entry name" value="P-loop containing nucleotide triphosphate hydrolases"/>
    <property type="match status" value="1"/>
</dbReference>